<feature type="region of interest" description="Disordered" evidence="2">
    <location>
        <begin position="79"/>
        <end position="113"/>
    </location>
</feature>
<gene>
    <name evidence="4" type="ORF">OLEA9_A109911</name>
</gene>
<sequence length="546" mass="59863">MTCCINSCRPRGTKRATNKPPTVESAAGFHALAYVQLARPYDSRPGRPRVMKRLAGFPLGWLTDAERLDTTLSINNRLRGPRGIKCGTEDGEESQLSRAGGEPAGSPRSLQTADSSSHAVAACARHFRAACILPRLSPVATATTKDEDPAVVQRASVAALRHRARPPHCRPTHAERGTSPKAGHRTPVAMFKFKMLTKVLVAVFFYGQIIELNLNLCIAHSIGLANPERQSGSPHAAWQLRDPLASSDDFQSMAPDDRQRVMLAPPFASRTLLESASEEISEARGRGAGSSTSTLTKTTQDDDGDETPAQNQAVPQQERRELRVSPTEERERELIEAATSGPNDAKSKANEIPKETSDGTKDLAQEELEQALEGPKQILESNGRLNYFGRVFVGESRTPFMVLFDLASTGLWLPSSECKSDECISRTKFNASASQSYRALEPSQPFNLTLDTKMKLLGHWGRDVVEFAGIPIEGQHFGEISEIHDGDLMTYLPVDGFLGLGFKRQLASPQDGHEETPLTPFGRLWASGRLREPIFSLLLRADIEEF</sequence>
<feature type="domain" description="Peptidase A1" evidence="3">
    <location>
        <begin position="387"/>
        <end position="546"/>
    </location>
</feature>
<protein>
    <submittedName>
        <fullName evidence="4">Pepsin A-like</fullName>
    </submittedName>
</protein>
<dbReference type="InterPro" id="IPR033121">
    <property type="entry name" value="PEPTIDASE_A1"/>
</dbReference>
<comment type="caution">
    <text evidence="4">The sequence shown here is derived from an EMBL/GenBank/DDBJ whole genome shotgun (WGS) entry which is preliminary data.</text>
</comment>
<dbReference type="PROSITE" id="PS51767">
    <property type="entry name" value="PEPTIDASE_A1"/>
    <property type="match status" value="1"/>
</dbReference>
<feature type="region of interest" description="Disordered" evidence="2">
    <location>
        <begin position="159"/>
        <end position="183"/>
    </location>
</feature>
<organism evidence="4 5">
    <name type="scientific">Olea europaea subsp. europaea</name>
    <dbReference type="NCBI Taxonomy" id="158383"/>
    <lineage>
        <taxon>Eukaryota</taxon>
        <taxon>Viridiplantae</taxon>
        <taxon>Streptophyta</taxon>
        <taxon>Embryophyta</taxon>
        <taxon>Tracheophyta</taxon>
        <taxon>Spermatophyta</taxon>
        <taxon>Magnoliopsida</taxon>
        <taxon>eudicotyledons</taxon>
        <taxon>Gunneridae</taxon>
        <taxon>Pentapetalae</taxon>
        <taxon>asterids</taxon>
        <taxon>lamiids</taxon>
        <taxon>Lamiales</taxon>
        <taxon>Oleaceae</taxon>
        <taxon>Oleeae</taxon>
        <taxon>Olea</taxon>
    </lineage>
</organism>
<dbReference type="InterPro" id="IPR021109">
    <property type="entry name" value="Peptidase_aspartic_dom_sf"/>
</dbReference>
<feature type="compositionally biased region" description="Basic and acidic residues" evidence="2">
    <location>
        <begin position="317"/>
        <end position="335"/>
    </location>
</feature>
<dbReference type="PANTHER" id="PTHR47966">
    <property type="entry name" value="BETA-SITE APP-CLEAVING ENZYME, ISOFORM A-RELATED"/>
    <property type="match status" value="1"/>
</dbReference>
<dbReference type="InterPro" id="IPR001461">
    <property type="entry name" value="Aspartic_peptidase_A1"/>
</dbReference>
<dbReference type="SUPFAM" id="SSF50630">
    <property type="entry name" value="Acid proteases"/>
    <property type="match status" value="1"/>
</dbReference>
<feature type="compositionally biased region" description="Basic residues" evidence="2">
    <location>
        <begin position="160"/>
        <end position="171"/>
    </location>
</feature>
<keyword evidence="5" id="KW-1185">Reference proteome</keyword>
<proteinExistence type="inferred from homology"/>
<dbReference type="AlphaFoldDB" id="A0A8S0RDS3"/>
<dbReference type="CDD" id="cd05471">
    <property type="entry name" value="pepsin_like"/>
    <property type="match status" value="1"/>
</dbReference>
<name>A0A8S0RDS3_OLEEU</name>
<dbReference type="OrthoDB" id="15189at2759"/>
<evidence type="ECO:0000313" key="5">
    <source>
        <dbReference type="Proteomes" id="UP000594638"/>
    </source>
</evidence>
<feature type="non-terminal residue" evidence="4">
    <location>
        <position position="546"/>
    </location>
</feature>
<evidence type="ECO:0000259" key="3">
    <source>
        <dbReference type="PROSITE" id="PS51767"/>
    </source>
</evidence>
<dbReference type="Proteomes" id="UP000594638">
    <property type="component" value="Unassembled WGS sequence"/>
</dbReference>
<dbReference type="Pfam" id="PF00026">
    <property type="entry name" value="Asp"/>
    <property type="match status" value="1"/>
</dbReference>
<dbReference type="EMBL" id="CACTIH010002824">
    <property type="protein sequence ID" value="CAA2977098.1"/>
    <property type="molecule type" value="Genomic_DNA"/>
</dbReference>
<dbReference type="InterPro" id="IPR034164">
    <property type="entry name" value="Pepsin-like_dom"/>
</dbReference>
<evidence type="ECO:0000256" key="2">
    <source>
        <dbReference type="SAM" id="MobiDB-lite"/>
    </source>
</evidence>
<dbReference type="Gramene" id="OE9A109911T1">
    <property type="protein sequence ID" value="OE9A109911C1"/>
    <property type="gene ID" value="OE9A109911"/>
</dbReference>
<feature type="compositionally biased region" description="Polar residues" evidence="2">
    <location>
        <begin position="289"/>
        <end position="298"/>
    </location>
</feature>
<reference evidence="4 5" key="1">
    <citation type="submission" date="2019-12" db="EMBL/GenBank/DDBJ databases">
        <authorList>
            <person name="Alioto T."/>
            <person name="Alioto T."/>
            <person name="Gomez Garrido J."/>
        </authorList>
    </citation>
    <scope>NUCLEOTIDE SEQUENCE [LARGE SCALE GENOMIC DNA]</scope>
</reference>
<dbReference type="GO" id="GO:0004190">
    <property type="term" value="F:aspartic-type endopeptidase activity"/>
    <property type="evidence" value="ECO:0007669"/>
    <property type="project" value="InterPro"/>
</dbReference>
<comment type="similarity">
    <text evidence="1">Belongs to the peptidase A1 family.</text>
</comment>
<dbReference type="Gene3D" id="2.40.70.10">
    <property type="entry name" value="Acid Proteases"/>
    <property type="match status" value="1"/>
</dbReference>
<dbReference type="PANTHER" id="PTHR47966:SF51">
    <property type="entry name" value="BETA-SITE APP-CLEAVING ENZYME, ISOFORM A-RELATED"/>
    <property type="match status" value="1"/>
</dbReference>
<feature type="region of interest" description="Disordered" evidence="2">
    <location>
        <begin position="276"/>
        <end position="359"/>
    </location>
</feature>
<accession>A0A8S0RDS3</accession>
<dbReference type="GO" id="GO:0006508">
    <property type="term" value="P:proteolysis"/>
    <property type="evidence" value="ECO:0007669"/>
    <property type="project" value="InterPro"/>
</dbReference>
<feature type="compositionally biased region" description="Basic and acidic residues" evidence="2">
    <location>
        <begin position="345"/>
        <end position="359"/>
    </location>
</feature>
<evidence type="ECO:0000256" key="1">
    <source>
        <dbReference type="ARBA" id="ARBA00007447"/>
    </source>
</evidence>
<evidence type="ECO:0000313" key="4">
    <source>
        <dbReference type="EMBL" id="CAA2977098.1"/>
    </source>
</evidence>